<dbReference type="AlphaFoldDB" id="A0A0B1PDD8"/>
<evidence type="ECO:0000313" key="3">
    <source>
        <dbReference type="Proteomes" id="UP000030854"/>
    </source>
</evidence>
<accession>A0A0B1PDD8</accession>
<evidence type="ECO:0008006" key="4">
    <source>
        <dbReference type="Google" id="ProtNLM"/>
    </source>
</evidence>
<keyword evidence="1" id="KW-0732">Signal</keyword>
<dbReference type="HOGENOM" id="CLU_1267736_0_0_1"/>
<dbReference type="Proteomes" id="UP000030854">
    <property type="component" value="Unassembled WGS sequence"/>
</dbReference>
<dbReference type="SMR" id="A0A0B1PDD8"/>
<reference evidence="2 3" key="1">
    <citation type="journal article" date="2014" name="BMC Genomics">
        <title>Adaptive genomic structural variation in the grape powdery mildew pathogen, Erysiphe necator.</title>
        <authorList>
            <person name="Jones L."/>
            <person name="Riaz S."/>
            <person name="Morales-Cruz A."/>
            <person name="Amrine K.C."/>
            <person name="McGuire B."/>
            <person name="Gubler W.D."/>
            <person name="Walker M.A."/>
            <person name="Cantu D."/>
        </authorList>
    </citation>
    <scope>NUCLEOTIDE SEQUENCE [LARGE SCALE GENOMIC DNA]</scope>
    <source>
        <strain evidence="3">c</strain>
    </source>
</reference>
<gene>
    <name evidence="2" type="ORF">EV44_g0533</name>
</gene>
<feature type="signal peptide" evidence="1">
    <location>
        <begin position="1"/>
        <end position="22"/>
    </location>
</feature>
<evidence type="ECO:0000313" key="2">
    <source>
        <dbReference type="EMBL" id="KHJ35340.1"/>
    </source>
</evidence>
<name>A0A0B1PDD8_UNCNE</name>
<organism evidence="2 3">
    <name type="scientific">Uncinula necator</name>
    <name type="common">Grape powdery mildew</name>
    <dbReference type="NCBI Taxonomy" id="52586"/>
    <lineage>
        <taxon>Eukaryota</taxon>
        <taxon>Fungi</taxon>
        <taxon>Dikarya</taxon>
        <taxon>Ascomycota</taxon>
        <taxon>Pezizomycotina</taxon>
        <taxon>Leotiomycetes</taxon>
        <taxon>Erysiphales</taxon>
        <taxon>Erysiphaceae</taxon>
        <taxon>Erysiphe</taxon>
    </lineage>
</organism>
<keyword evidence="3" id="KW-1185">Reference proteome</keyword>
<protein>
    <recommendedName>
        <fullName evidence="4">Secreted effector protein</fullName>
    </recommendedName>
</protein>
<sequence length="218" mass="25146">MYKMRVNIFLTACLSLLPAIFASHDTNPPGIRFYRPRSDHSSRVEAPRELNNPDILLRNTNELISELPIRKSPPSNGVENKNNDNNGYSCRCTLYSLAYLKKVAAYAKKRLYQNNKQPYPVEFEPRLYTYMYPLHENRRSIWLKGNPEPRDFVVFNAIGQALYAVTAGSPTSKKSHHQCWKVSEILPHCSPSRFEKLKPNKSLTSPFSAIRNLFRGRN</sequence>
<evidence type="ECO:0000256" key="1">
    <source>
        <dbReference type="SAM" id="SignalP"/>
    </source>
</evidence>
<dbReference type="EMBL" id="JNVN01000430">
    <property type="protein sequence ID" value="KHJ35340.1"/>
    <property type="molecule type" value="Genomic_DNA"/>
</dbReference>
<feature type="chain" id="PRO_5002059570" description="Secreted effector protein" evidence="1">
    <location>
        <begin position="23"/>
        <end position="218"/>
    </location>
</feature>
<proteinExistence type="predicted"/>
<comment type="caution">
    <text evidence="2">The sequence shown here is derived from an EMBL/GenBank/DDBJ whole genome shotgun (WGS) entry which is preliminary data.</text>
</comment>